<comment type="subcellular location">
    <subcellularLocation>
        <location evidence="5">Cytoplasm</location>
    </subcellularLocation>
</comment>
<keyword evidence="3 5" id="KW-0521">NADP</keyword>
<feature type="binding site" evidence="5">
    <location>
        <begin position="113"/>
        <end position="114"/>
    </location>
    <ligand>
        <name>substrate</name>
    </ligand>
</feature>
<dbReference type="InterPro" id="IPR016856">
    <property type="entry name" value="QueF_type1"/>
</dbReference>
<feature type="binding site" evidence="5">
    <location>
        <begin position="94"/>
        <end position="96"/>
    </location>
    <ligand>
        <name>substrate</name>
    </ligand>
</feature>
<keyword evidence="2 5" id="KW-0671">Queuosine biosynthesis</keyword>
<dbReference type="Pfam" id="PF14489">
    <property type="entry name" value="QueF"/>
    <property type="match status" value="1"/>
</dbReference>
<feature type="region of interest" description="Disordered" evidence="6">
    <location>
        <begin position="1"/>
        <end position="34"/>
    </location>
</feature>
<name>A0A537J7V5_9BACT</name>
<dbReference type="Gene3D" id="3.30.1130.10">
    <property type="match status" value="1"/>
</dbReference>
<evidence type="ECO:0000256" key="5">
    <source>
        <dbReference type="HAMAP-Rule" id="MF_00818"/>
    </source>
</evidence>
<dbReference type="Proteomes" id="UP000320048">
    <property type="component" value="Unassembled WGS sequence"/>
</dbReference>
<evidence type="ECO:0000256" key="1">
    <source>
        <dbReference type="ARBA" id="ARBA00022490"/>
    </source>
</evidence>
<dbReference type="PANTHER" id="PTHR34354">
    <property type="entry name" value="NADPH-DEPENDENT 7-CYANO-7-DEAZAGUANINE REDUCTASE"/>
    <property type="match status" value="1"/>
</dbReference>
<dbReference type="HAMAP" id="MF_00818">
    <property type="entry name" value="QueF_type1"/>
    <property type="match status" value="1"/>
</dbReference>
<dbReference type="SUPFAM" id="SSF55620">
    <property type="entry name" value="Tetrahydrobiopterin biosynthesis enzymes-like"/>
    <property type="match status" value="1"/>
</dbReference>
<evidence type="ECO:0000313" key="7">
    <source>
        <dbReference type="EMBL" id="TMI79595.1"/>
    </source>
</evidence>
<dbReference type="AlphaFoldDB" id="A0A537J7V5"/>
<dbReference type="GO" id="GO:0005737">
    <property type="term" value="C:cytoplasm"/>
    <property type="evidence" value="ECO:0007669"/>
    <property type="project" value="UniProtKB-SubCell"/>
</dbReference>
<reference evidence="7 8" key="1">
    <citation type="journal article" date="2019" name="Nat. Microbiol.">
        <title>Mediterranean grassland soil C-N compound turnover is dependent on rainfall and depth, and is mediated by genomically divergent microorganisms.</title>
        <authorList>
            <person name="Diamond S."/>
            <person name="Andeer P.F."/>
            <person name="Li Z."/>
            <person name="Crits-Christoph A."/>
            <person name="Burstein D."/>
            <person name="Anantharaman K."/>
            <person name="Lane K.R."/>
            <person name="Thomas B.C."/>
            <person name="Pan C."/>
            <person name="Northen T.R."/>
            <person name="Banfield J.F."/>
        </authorList>
    </citation>
    <scope>NUCLEOTIDE SEQUENCE [LARGE SCALE GENOMIC DNA]</scope>
    <source>
        <strain evidence="7">NP_7</strain>
    </source>
</reference>
<proteinExistence type="inferred from homology"/>
<dbReference type="InterPro" id="IPR050084">
    <property type="entry name" value="NADPH_dep_7-cyano-7-deazaG_red"/>
</dbReference>
<dbReference type="InterPro" id="IPR043133">
    <property type="entry name" value="GTP-CH-I_C/QueF"/>
</dbReference>
<comment type="caution">
    <text evidence="7">The sequence shown here is derived from an EMBL/GenBank/DDBJ whole genome shotgun (WGS) entry which is preliminary data.</text>
</comment>
<dbReference type="NCBIfam" id="TIGR03139">
    <property type="entry name" value="QueF-II"/>
    <property type="match status" value="1"/>
</dbReference>
<evidence type="ECO:0000313" key="8">
    <source>
        <dbReference type="Proteomes" id="UP000320048"/>
    </source>
</evidence>
<evidence type="ECO:0000256" key="3">
    <source>
        <dbReference type="ARBA" id="ARBA00022857"/>
    </source>
</evidence>
<dbReference type="InterPro" id="IPR029500">
    <property type="entry name" value="QueF"/>
</dbReference>
<dbReference type="EC" id="1.7.1.13" evidence="5"/>
<sequence>MSVHTGQRTDKQAARSPAAEEAPAPTRAAKEFRLEVRDPREVRPDLLDTFPYEYPGSPATVEISTEEFTAVCPWSGLPDLGTVIVRYLPRERVLELRSFKYYLLSYRSVGIYQEHAANRILSDLVRACAPGWMELELDYRVRGGVHTVVRVRWPGAAP</sequence>
<dbReference type="GO" id="GO:0033739">
    <property type="term" value="F:preQ1 synthase activity"/>
    <property type="evidence" value="ECO:0007669"/>
    <property type="project" value="UniProtKB-UniRule"/>
</dbReference>
<keyword evidence="1 5" id="KW-0963">Cytoplasm</keyword>
<protein>
    <recommendedName>
        <fullName evidence="5">NADPH-dependent 7-cyano-7-deazaguanine reductase</fullName>
        <ecNumber evidence="5">1.7.1.13</ecNumber>
    </recommendedName>
    <alternativeName>
        <fullName evidence="5">7-cyano-7-carbaguanine reductase</fullName>
    </alternativeName>
    <alternativeName>
        <fullName evidence="5">NADPH-dependent nitrile oxidoreductase</fullName>
    </alternativeName>
    <alternativeName>
        <fullName evidence="5">PreQ(0) reductase</fullName>
    </alternativeName>
</protein>
<dbReference type="GO" id="GO:0008616">
    <property type="term" value="P:tRNA queuosine(34) biosynthetic process"/>
    <property type="evidence" value="ECO:0007669"/>
    <property type="project" value="UniProtKB-UniRule"/>
</dbReference>
<comment type="catalytic activity">
    <reaction evidence="5">
        <text>7-aminomethyl-7-carbaguanine + 2 NADP(+) = 7-cyano-7-carbaguanine + 2 NADPH + 3 H(+)</text>
        <dbReference type="Rhea" id="RHEA:13409"/>
        <dbReference type="ChEBI" id="CHEBI:15378"/>
        <dbReference type="ChEBI" id="CHEBI:45075"/>
        <dbReference type="ChEBI" id="CHEBI:57783"/>
        <dbReference type="ChEBI" id="CHEBI:58349"/>
        <dbReference type="ChEBI" id="CHEBI:58703"/>
        <dbReference type="EC" id="1.7.1.13"/>
    </reaction>
</comment>
<feature type="compositionally biased region" description="Low complexity" evidence="6">
    <location>
        <begin position="14"/>
        <end position="27"/>
    </location>
</feature>
<comment type="function">
    <text evidence="5">Catalyzes the NADPH-dependent reduction of 7-cyano-7-deazaguanine (preQ0) to 7-aminomethyl-7-deazaguanine (preQ1).</text>
</comment>
<feature type="active site" description="Proton donor" evidence="5">
    <location>
        <position position="79"/>
    </location>
</feature>
<dbReference type="UniPathway" id="UPA00392"/>
<dbReference type="EMBL" id="VBAO01000273">
    <property type="protein sequence ID" value="TMI79595.1"/>
    <property type="molecule type" value="Genomic_DNA"/>
</dbReference>
<dbReference type="PANTHER" id="PTHR34354:SF1">
    <property type="entry name" value="NADPH-DEPENDENT 7-CYANO-7-DEAZAGUANINE REDUCTASE"/>
    <property type="match status" value="1"/>
</dbReference>
<comment type="similarity">
    <text evidence="5">Belongs to the GTP cyclohydrolase I family. QueF type 1 subfamily.</text>
</comment>
<evidence type="ECO:0000256" key="2">
    <source>
        <dbReference type="ARBA" id="ARBA00022785"/>
    </source>
</evidence>
<feature type="active site" description="Thioimide intermediate" evidence="5">
    <location>
        <position position="72"/>
    </location>
</feature>
<accession>A0A537J7V5</accession>
<evidence type="ECO:0000256" key="4">
    <source>
        <dbReference type="ARBA" id="ARBA00023002"/>
    </source>
</evidence>
<evidence type="ECO:0000256" key="6">
    <source>
        <dbReference type="SAM" id="MobiDB-lite"/>
    </source>
</evidence>
<gene>
    <name evidence="5 7" type="primary">queF</name>
    <name evidence="7" type="ORF">E6H04_10295</name>
</gene>
<keyword evidence="4 5" id="KW-0560">Oxidoreductase</keyword>
<organism evidence="7 8">
    <name type="scientific">Candidatus Segetimicrobium genomatis</name>
    <dbReference type="NCBI Taxonomy" id="2569760"/>
    <lineage>
        <taxon>Bacteria</taxon>
        <taxon>Bacillati</taxon>
        <taxon>Candidatus Sysuimicrobiota</taxon>
        <taxon>Candidatus Sysuimicrobiia</taxon>
        <taxon>Candidatus Sysuimicrobiales</taxon>
        <taxon>Candidatus Segetimicrobiaceae</taxon>
        <taxon>Candidatus Segetimicrobium</taxon>
    </lineage>
</organism>
<comment type="pathway">
    <text evidence="5">tRNA modification; tRNA-queuosine biosynthesis.</text>
</comment>